<sequence length="127" mass="14069">MGLFGRITRGLGELIGAVDAETVRIGRAARAELLEVVPLGTGVRRGDGVTERVCEFLVEVTADDAAPYRIRVRQRMAEDLLEQPLPHDLSVVTAWVHPRDPRRVALDFDFPPPSLRPRPRPRLSAAV</sequence>
<protein>
    <submittedName>
        <fullName evidence="1">Uncharacterized protein</fullName>
    </submittedName>
</protein>
<comment type="caution">
    <text evidence="1">The sequence shown here is derived from an EMBL/GenBank/DDBJ whole genome shotgun (WGS) entry which is preliminary data.</text>
</comment>
<dbReference type="Proteomes" id="UP001500665">
    <property type="component" value="Unassembled WGS sequence"/>
</dbReference>
<evidence type="ECO:0000313" key="2">
    <source>
        <dbReference type="Proteomes" id="UP001500665"/>
    </source>
</evidence>
<dbReference type="EMBL" id="BAAAHH010000003">
    <property type="protein sequence ID" value="GAA0941467.1"/>
    <property type="molecule type" value="Genomic_DNA"/>
</dbReference>
<evidence type="ECO:0000313" key="1">
    <source>
        <dbReference type="EMBL" id="GAA0941467.1"/>
    </source>
</evidence>
<organism evidence="1 2">
    <name type="scientific">Actinocorallia libanotica</name>
    <dbReference type="NCBI Taxonomy" id="46162"/>
    <lineage>
        <taxon>Bacteria</taxon>
        <taxon>Bacillati</taxon>
        <taxon>Actinomycetota</taxon>
        <taxon>Actinomycetes</taxon>
        <taxon>Streptosporangiales</taxon>
        <taxon>Thermomonosporaceae</taxon>
        <taxon>Actinocorallia</taxon>
    </lineage>
</organism>
<name>A0ABN1QE93_9ACTN</name>
<accession>A0ABN1QE93</accession>
<gene>
    <name evidence="1" type="ORF">GCM10009550_11790</name>
</gene>
<reference evidence="1 2" key="1">
    <citation type="journal article" date="2019" name="Int. J. Syst. Evol. Microbiol.">
        <title>The Global Catalogue of Microorganisms (GCM) 10K type strain sequencing project: providing services to taxonomists for standard genome sequencing and annotation.</title>
        <authorList>
            <consortium name="The Broad Institute Genomics Platform"/>
            <consortium name="The Broad Institute Genome Sequencing Center for Infectious Disease"/>
            <person name="Wu L."/>
            <person name="Ma J."/>
        </authorList>
    </citation>
    <scope>NUCLEOTIDE SEQUENCE [LARGE SCALE GENOMIC DNA]</scope>
    <source>
        <strain evidence="1 2">JCM 10696</strain>
    </source>
</reference>
<keyword evidence="2" id="KW-1185">Reference proteome</keyword>
<dbReference type="RefSeq" id="WP_344237528.1">
    <property type="nucleotide sequence ID" value="NZ_BAAAHH010000003.1"/>
</dbReference>
<proteinExistence type="predicted"/>